<accession>A0AAU9P010</accession>
<dbReference type="EMBL" id="CAKMRJ010005418">
    <property type="protein sequence ID" value="CAH1443419.1"/>
    <property type="molecule type" value="Genomic_DNA"/>
</dbReference>
<dbReference type="Proteomes" id="UP001157418">
    <property type="component" value="Unassembled WGS sequence"/>
</dbReference>
<evidence type="ECO:0000313" key="1">
    <source>
        <dbReference type="EMBL" id="CAH1443419.1"/>
    </source>
</evidence>
<dbReference type="AlphaFoldDB" id="A0AAU9P010"/>
<organism evidence="1 2">
    <name type="scientific">Lactuca virosa</name>
    <dbReference type="NCBI Taxonomy" id="75947"/>
    <lineage>
        <taxon>Eukaryota</taxon>
        <taxon>Viridiplantae</taxon>
        <taxon>Streptophyta</taxon>
        <taxon>Embryophyta</taxon>
        <taxon>Tracheophyta</taxon>
        <taxon>Spermatophyta</taxon>
        <taxon>Magnoliopsida</taxon>
        <taxon>eudicotyledons</taxon>
        <taxon>Gunneridae</taxon>
        <taxon>Pentapetalae</taxon>
        <taxon>asterids</taxon>
        <taxon>campanulids</taxon>
        <taxon>Asterales</taxon>
        <taxon>Asteraceae</taxon>
        <taxon>Cichorioideae</taxon>
        <taxon>Cichorieae</taxon>
        <taxon>Lactucinae</taxon>
        <taxon>Lactuca</taxon>
    </lineage>
</organism>
<protein>
    <submittedName>
        <fullName evidence="1">Uncharacterized protein</fullName>
    </submittedName>
</protein>
<reference evidence="1 2" key="1">
    <citation type="submission" date="2022-01" db="EMBL/GenBank/DDBJ databases">
        <authorList>
            <person name="Xiong W."/>
            <person name="Schranz E."/>
        </authorList>
    </citation>
    <scope>NUCLEOTIDE SEQUENCE [LARGE SCALE GENOMIC DNA]</scope>
</reference>
<sequence>MIANYTKKRGKGWVVHQSIFVTLCSECMGLCLAYDLIRMKTWSMDGVRTLLLGDALTVELTHEKIRVVDGQ</sequence>
<evidence type="ECO:0000313" key="2">
    <source>
        <dbReference type="Proteomes" id="UP001157418"/>
    </source>
</evidence>
<gene>
    <name evidence="1" type="ORF">LVIROSA_LOCUS29330</name>
</gene>
<proteinExistence type="predicted"/>
<comment type="caution">
    <text evidence="1">The sequence shown here is derived from an EMBL/GenBank/DDBJ whole genome shotgun (WGS) entry which is preliminary data.</text>
</comment>
<keyword evidence="2" id="KW-1185">Reference proteome</keyword>
<name>A0AAU9P010_9ASTR</name>